<feature type="chain" id="PRO_5045413289" evidence="1">
    <location>
        <begin position="22"/>
        <end position="1358"/>
    </location>
</feature>
<dbReference type="NCBIfam" id="TIGR04131">
    <property type="entry name" value="Bac_Flav_CTERM"/>
    <property type="match status" value="1"/>
</dbReference>
<evidence type="ECO:0000256" key="1">
    <source>
        <dbReference type="SAM" id="SignalP"/>
    </source>
</evidence>
<keyword evidence="3" id="KW-1185">Reference proteome</keyword>
<sequence length="1358" mass="148173">MNVVMYSFLTVFLFIVSSVNSQTVSVDISNTPNQLVDILMDASCDARSNQRVSSSQSVGYFNNNSSNFPINEGVIIRNGNALLSQGAYTGLGLSSQVTTASDSDLQTISNNLGQVSTIVDVGYLEFDFVPSGNHFGFDFLFASNEYGEWQCGFSDVFAFILTNLDTGETTNLAVVPGTTNSISSVRDIRDNTYNSSCNSVNSDLFSTYNVDDPTSSSLNMRGYTILMNASTGVIPGNNYRIKLAIGDYNDSDFDSAIFIAAGSLETSVNLGDDVTICNSENITLDTEINDTINYLFVWRRDGAILTGENNPTLITDQPGIYDVTVTTNGCVLTDQVTISNLQLTTPQNLTACDNGANTFFDLTINNEASVNLDSTIFELMYYSSLTNAINNVPIPNSDLNNYQSSGGQIIYVRARNRLTNVVCSSRAEFELIALNVVATDPNDFNVCENAGSIHIPNNVQNQILNGLNMAEYSIVYYESMADAASNMNAIINETNYPVPAVNTPLWARLVSNANSDCYDIVDFMINIAAVAPVDALPDVTVCDNYTLPSLTNGGYFSQSGGNGTSYNSGDVISSSSLIYIYNTNADGCSNETSFNVQVSQSYTIETDHCAQFVLPTPPIGSFFTGPNGSGIELPPGTTITSNQRIYYFSEFNGVPCADIPFDITIHTPPPVDTSPNIISCNNYVLPPLTDGNYFTGQNGTGLALFPGDELTSIFDFIFIYNDDGRCTSQSVFRVTILDIADFPDVTTCGSYTLPQILTGQGGYFTAPGGNGMELPVGTILSTSQTVYYYVETTNGNNCTTNLSFEVTILPAPPISDHFTDIVRCVDEPYELETIQFGSYYTQPNGQGIQLNAGDIISTSQTIYVYDTNGVCSSEHSFDVEIRPLPQIDAFTDIFVCDPYTLPVLTNGNYFTAPNGQGTQLNAGDIISTTQTLYVYNEYPDLTTCSSENVFTVNIVGITVDQLEDVSICNNYTLPPLTVGEYFTEAFGQGTQLFPGDIITSTQTLFIYAEGGDRVTCFDNHEFTVTIINLPSSQNFQNQEVCESFTLETFNIPDVTVTYYRQPNAVNEIAPADFTLTEPGIYTIHVRLVNDNAPDCFRDEVFSVTVYPLQELLIEDGVICVDSESGLTTQSTILVSGLDPSIYTVNWYLNATLMGTGTNYEATEAGTYTVETIKLIPDVGSDCNYAPTQVEVMASSPRAEITFLTEPFDPEANIRIDFIDPGLGAFEYRLNTGAFQASNIFLGIPSGDHTITIRDTSNFCGDITIPFRAIGYPKFFTPNGDGVNDTWNIPHLSNITDATIKIFDRYGKLVKEITPGGEGWNGLSNSGNLLPSSSYWFRVEYTFEGVQRTYVSYFALQRK</sequence>
<reference evidence="2 3" key="1">
    <citation type="submission" date="2023-09" db="EMBL/GenBank/DDBJ databases">
        <title>Novel taxa isolated from Blanes Bay.</title>
        <authorList>
            <person name="Rey-Velasco X."/>
            <person name="Lucena T."/>
        </authorList>
    </citation>
    <scope>NUCLEOTIDE SEQUENCE [LARGE SCALE GENOMIC DNA]</scope>
    <source>
        <strain evidence="2 3">S356</strain>
    </source>
</reference>
<dbReference type="NCBIfam" id="NF038133">
    <property type="entry name" value="choice_anch_L"/>
    <property type="match status" value="1"/>
</dbReference>
<dbReference type="Pfam" id="PF13585">
    <property type="entry name" value="CHU_C"/>
    <property type="match status" value="1"/>
</dbReference>
<dbReference type="Proteomes" id="UP001257277">
    <property type="component" value="Unassembled WGS sequence"/>
</dbReference>
<proteinExistence type="predicted"/>
<dbReference type="RefSeq" id="WP_349241137.1">
    <property type="nucleotide sequence ID" value="NZ_JAVTTO010000002.1"/>
</dbReference>
<evidence type="ECO:0000313" key="3">
    <source>
        <dbReference type="Proteomes" id="UP001257277"/>
    </source>
</evidence>
<protein>
    <submittedName>
        <fullName evidence="2">Choice-of-anchor L domain-containing protein</fullName>
    </submittedName>
</protein>
<name>A0ABU3LFQ2_9FLAO</name>
<comment type="caution">
    <text evidence="2">The sequence shown here is derived from an EMBL/GenBank/DDBJ whole genome shotgun (WGS) entry which is preliminary data.</text>
</comment>
<gene>
    <name evidence="2" type="ORF">RQM59_05790</name>
</gene>
<accession>A0ABU3LFQ2</accession>
<dbReference type="EMBL" id="JAVTTO010000002">
    <property type="protein sequence ID" value="MDT7831882.1"/>
    <property type="molecule type" value="Genomic_DNA"/>
</dbReference>
<evidence type="ECO:0000313" key="2">
    <source>
        <dbReference type="EMBL" id="MDT7831882.1"/>
    </source>
</evidence>
<organism evidence="2 3">
    <name type="scientific">Asprobacillus argus</name>
    <dbReference type="NCBI Taxonomy" id="3076534"/>
    <lineage>
        <taxon>Bacteria</taxon>
        <taxon>Pseudomonadati</taxon>
        <taxon>Bacteroidota</taxon>
        <taxon>Flavobacteriia</taxon>
        <taxon>Flavobacteriales</taxon>
        <taxon>Flavobacteriaceae</taxon>
        <taxon>Asprobacillus</taxon>
    </lineage>
</organism>
<keyword evidence="1" id="KW-0732">Signal</keyword>
<feature type="signal peptide" evidence="1">
    <location>
        <begin position="1"/>
        <end position="21"/>
    </location>
</feature>
<dbReference type="InterPro" id="IPR026341">
    <property type="entry name" value="T9SS_type_B"/>
</dbReference>
<dbReference type="InterPro" id="IPR049804">
    <property type="entry name" value="Choice_anch_L"/>
</dbReference>